<keyword evidence="2" id="KW-1185">Reference proteome</keyword>
<accession>A0A8T2B7F6</accession>
<proteinExistence type="predicted"/>
<organism evidence="1 2">
    <name type="scientific">Arabidopsis suecica</name>
    <name type="common">Swedish thale-cress</name>
    <name type="synonym">Cardaminopsis suecica</name>
    <dbReference type="NCBI Taxonomy" id="45249"/>
    <lineage>
        <taxon>Eukaryota</taxon>
        <taxon>Viridiplantae</taxon>
        <taxon>Streptophyta</taxon>
        <taxon>Embryophyta</taxon>
        <taxon>Tracheophyta</taxon>
        <taxon>Spermatophyta</taxon>
        <taxon>Magnoliopsida</taxon>
        <taxon>eudicotyledons</taxon>
        <taxon>Gunneridae</taxon>
        <taxon>Pentapetalae</taxon>
        <taxon>rosids</taxon>
        <taxon>malvids</taxon>
        <taxon>Brassicales</taxon>
        <taxon>Brassicaceae</taxon>
        <taxon>Camelineae</taxon>
        <taxon>Arabidopsis</taxon>
    </lineage>
</organism>
<reference evidence="1 2" key="1">
    <citation type="submission" date="2020-12" db="EMBL/GenBank/DDBJ databases">
        <title>Concerted genomic and epigenomic changes stabilize Arabidopsis allopolyploids.</title>
        <authorList>
            <person name="Chen Z."/>
        </authorList>
    </citation>
    <scope>NUCLEOTIDE SEQUENCE [LARGE SCALE GENOMIC DNA]</scope>
    <source>
        <strain evidence="1">As9502</strain>
        <tissue evidence="1">Leaf</tissue>
    </source>
</reference>
<comment type="caution">
    <text evidence="1">The sequence shown here is derived from an EMBL/GenBank/DDBJ whole genome shotgun (WGS) entry which is preliminary data.</text>
</comment>
<evidence type="ECO:0000313" key="1">
    <source>
        <dbReference type="EMBL" id="KAG7583217.1"/>
    </source>
</evidence>
<name>A0A8T2B7F6_ARASU</name>
<protein>
    <submittedName>
        <fullName evidence="1">Armadillo-type fold</fullName>
    </submittedName>
</protein>
<dbReference type="AlphaFoldDB" id="A0A8T2B7F6"/>
<evidence type="ECO:0000313" key="2">
    <source>
        <dbReference type="Proteomes" id="UP000694251"/>
    </source>
</evidence>
<sequence>MEKNKDLNGENLSLLLRLVISPQRMKSMIIDSPTFGVESLFTSLQFSEYMKSELAMALKNDGCLLDIFSQSSKIAPFVQNLVHVFKFDELEPLLGIIATHLLDLANKGNGLRNLRMFLKLASSPIVVSFISLVPNNVDIAYDKNVCHLLQVLIASHKPEVEAMLVQRISGFFFHFATHKYANHLVQSADDSGTDSTASFVMDSLSGDFRILMDHCYLNYVLQSIIRRSASIDLPLFY</sequence>
<dbReference type="EMBL" id="JAEFBJ010000008">
    <property type="protein sequence ID" value="KAG7583217.1"/>
    <property type="molecule type" value="Genomic_DNA"/>
</dbReference>
<gene>
    <name evidence="1" type="ORF">ISN44_As08g027460</name>
</gene>
<dbReference type="Proteomes" id="UP000694251">
    <property type="component" value="Chromosome 8"/>
</dbReference>